<keyword evidence="2" id="KW-1185">Reference proteome</keyword>
<organism evidence="1 2">
    <name type="scientific">Citrus x changshan-huyou</name>
    <dbReference type="NCBI Taxonomy" id="2935761"/>
    <lineage>
        <taxon>Eukaryota</taxon>
        <taxon>Viridiplantae</taxon>
        <taxon>Streptophyta</taxon>
        <taxon>Embryophyta</taxon>
        <taxon>Tracheophyta</taxon>
        <taxon>Spermatophyta</taxon>
        <taxon>Magnoliopsida</taxon>
        <taxon>eudicotyledons</taxon>
        <taxon>Gunneridae</taxon>
        <taxon>Pentapetalae</taxon>
        <taxon>rosids</taxon>
        <taxon>malvids</taxon>
        <taxon>Sapindales</taxon>
        <taxon>Rutaceae</taxon>
        <taxon>Aurantioideae</taxon>
        <taxon>Citrus</taxon>
    </lineage>
</organism>
<comment type="caution">
    <text evidence="1">The sequence shown here is derived from an EMBL/GenBank/DDBJ whole genome shotgun (WGS) entry which is preliminary data.</text>
</comment>
<sequence>MGKYTKLQGRLRHLSLYFIVDEDKFYDVAKRKVPIGGFLGAQTSLGTGGAITNSDGARGISVWDGRSDGGVASHVASQG</sequence>
<gene>
    <name evidence="1" type="ORF">WN944_028088</name>
</gene>
<dbReference type="AlphaFoldDB" id="A0AAP0Q926"/>
<dbReference type="Proteomes" id="UP001428341">
    <property type="component" value="Unassembled WGS sequence"/>
</dbReference>
<protein>
    <submittedName>
        <fullName evidence="1">Uncharacterized protein</fullName>
    </submittedName>
</protein>
<reference evidence="1 2" key="1">
    <citation type="submission" date="2024-05" db="EMBL/GenBank/DDBJ databases">
        <title>Haplotype-resolved chromosome-level genome assembly of Huyou (Citrus changshanensis).</title>
        <authorList>
            <person name="Miao C."/>
            <person name="Chen W."/>
            <person name="Wu Y."/>
            <person name="Wang L."/>
            <person name="Zhao S."/>
            <person name="Grierson D."/>
            <person name="Xu C."/>
            <person name="Chen K."/>
        </authorList>
    </citation>
    <scope>NUCLEOTIDE SEQUENCE [LARGE SCALE GENOMIC DNA]</scope>
    <source>
        <strain evidence="1">01-14</strain>
        <tissue evidence="1">Leaf</tissue>
    </source>
</reference>
<evidence type="ECO:0000313" key="1">
    <source>
        <dbReference type="EMBL" id="KAK9176075.1"/>
    </source>
</evidence>
<accession>A0AAP0Q926</accession>
<name>A0AAP0Q926_9ROSI</name>
<dbReference type="EMBL" id="JBCGBO010000025">
    <property type="protein sequence ID" value="KAK9176075.1"/>
    <property type="molecule type" value="Genomic_DNA"/>
</dbReference>
<evidence type="ECO:0000313" key="2">
    <source>
        <dbReference type="Proteomes" id="UP001428341"/>
    </source>
</evidence>
<proteinExistence type="predicted"/>